<reference evidence="1 2" key="1">
    <citation type="journal article" date="2018" name="Front. Plant Sci.">
        <title>Red Clover (Trifolium pratense) and Zigzag Clover (T. medium) - A Picture of Genomic Similarities and Differences.</title>
        <authorList>
            <person name="Dluhosova J."/>
            <person name="Istvanek J."/>
            <person name="Nedelnik J."/>
            <person name="Repkova J."/>
        </authorList>
    </citation>
    <scope>NUCLEOTIDE SEQUENCE [LARGE SCALE GENOMIC DNA]</scope>
    <source>
        <strain evidence="2">cv. 10/8</strain>
        <tissue evidence="1">Leaf</tissue>
    </source>
</reference>
<dbReference type="PANTHER" id="PTHR48462:SF1">
    <property type="entry name" value="PROTEIN, PUTATIVE-RELATED"/>
    <property type="match status" value="1"/>
</dbReference>
<evidence type="ECO:0000313" key="2">
    <source>
        <dbReference type="Proteomes" id="UP000265520"/>
    </source>
</evidence>
<organism evidence="1 2">
    <name type="scientific">Trifolium medium</name>
    <dbReference type="NCBI Taxonomy" id="97028"/>
    <lineage>
        <taxon>Eukaryota</taxon>
        <taxon>Viridiplantae</taxon>
        <taxon>Streptophyta</taxon>
        <taxon>Embryophyta</taxon>
        <taxon>Tracheophyta</taxon>
        <taxon>Spermatophyta</taxon>
        <taxon>Magnoliopsida</taxon>
        <taxon>eudicotyledons</taxon>
        <taxon>Gunneridae</taxon>
        <taxon>Pentapetalae</taxon>
        <taxon>rosids</taxon>
        <taxon>fabids</taxon>
        <taxon>Fabales</taxon>
        <taxon>Fabaceae</taxon>
        <taxon>Papilionoideae</taxon>
        <taxon>50 kb inversion clade</taxon>
        <taxon>NPAAA clade</taxon>
        <taxon>Hologalegina</taxon>
        <taxon>IRL clade</taxon>
        <taxon>Trifolieae</taxon>
        <taxon>Trifolium</taxon>
    </lineage>
</organism>
<dbReference type="AlphaFoldDB" id="A0A392T8G6"/>
<comment type="caution">
    <text evidence="1">The sequence shown here is derived from an EMBL/GenBank/DDBJ whole genome shotgun (WGS) entry which is preliminary data.</text>
</comment>
<feature type="non-terminal residue" evidence="1">
    <location>
        <position position="48"/>
    </location>
</feature>
<evidence type="ECO:0000313" key="1">
    <source>
        <dbReference type="EMBL" id="MCI57391.1"/>
    </source>
</evidence>
<dbReference type="PANTHER" id="PTHR48462">
    <property type="entry name" value="PROTEIN, PUTATIVE-RELATED"/>
    <property type="match status" value="1"/>
</dbReference>
<sequence length="48" mass="5454">MEVDFVMTERQKAVFGCLKATHAQDFLLVIPIDGLGQHMSPVEYHTIH</sequence>
<dbReference type="EMBL" id="LXQA010528236">
    <property type="protein sequence ID" value="MCI57391.1"/>
    <property type="molecule type" value="Genomic_DNA"/>
</dbReference>
<name>A0A392T8G6_9FABA</name>
<keyword evidence="2" id="KW-1185">Reference proteome</keyword>
<protein>
    <submittedName>
        <fullName evidence="1">Uncharacterized protein</fullName>
    </submittedName>
</protein>
<proteinExistence type="predicted"/>
<accession>A0A392T8G6</accession>
<dbReference type="Proteomes" id="UP000265520">
    <property type="component" value="Unassembled WGS sequence"/>
</dbReference>